<organism evidence="2 3">
    <name type="scientific">Biomphalaria pfeifferi</name>
    <name type="common">Bloodfluke planorb</name>
    <name type="synonym">Freshwater snail</name>
    <dbReference type="NCBI Taxonomy" id="112525"/>
    <lineage>
        <taxon>Eukaryota</taxon>
        <taxon>Metazoa</taxon>
        <taxon>Spiralia</taxon>
        <taxon>Lophotrochozoa</taxon>
        <taxon>Mollusca</taxon>
        <taxon>Gastropoda</taxon>
        <taxon>Heterobranchia</taxon>
        <taxon>Euthyneura</taxon>
        <taxon>Panpulmonata</taxon>
        <taxon>Hygrophila</taxon>
        <taxon>Lymnaeoidea</taxon>
        <taxon>Planorbidae</taxon>
        <taxon>Biomphalaria</taxon>
    </lineage>
</organism>
<feature type="non-terminal residue" evidence="2">
    <location>
        <position position="110"/>
    </location>
</feature>
<dbReference type="AlphaFoldDB" id="A0AAD8BEU8"/>
<evidence type="ECO:0000313" key="2">
    <source>
        <dbReference type="EMBL" id="KAK0052524.1"/>
    </source>
</evidence>
<sequence>KCVQDFLAKAVAIDISSCSDKVALSLTLLIYDLQSYLKGSKFKSYLMPINYLEGIHNDCNHIIFYMNFKTKEDFQKYLRRLENLSKRINQVEEALRQGVREEIVQHSASV</sequence>
<protein>
    <submittedName>
        <fullName evidence="2">Uncharacterized protein</fullName>
    </submittedName>
</protein>
<dbReference type="EMBL" id="JASAOG010000094">
    <property type="protein sequence ID" value="KAK0052524.1"/>
    <property type="molecule type" value="Genomic_DNA"/>
</dbReference>
<proteinExistence type="predicted"/>
<dbReference type="Proteomes" id="UP001233172">
    <property type="component" value="Unassembled WGS sequence"/>
</dbReference>
<reference evidence="2" key="1">
    <citation type="journal article" date="2023" name="PLoS Negl. Trop. Dis.">
        <title>A genome sequence for Biomphalaria pfeifferi, the major vector snail for the human-infecting parasite Schistosoma mansoni.</title>
        <authorList>
            <person name="Bu L."/>
            <person name="Lu L."/>
            <person name="Laidemitt M.R."/>
            <person name="Zhang S.M."/>
            <person name="Mutuku M."/>
            <person name="Mkoji G."/>
            <person name="Steinauer M."/>
            <person name="Loker E.S."/>
        </authorList>
    </citation>
    <scope>NUCLEOTIDE SEQUENCE</scope>
    <source>
        <strain evidence="2">KasaAsao</strain>
    </source>
</reference>
<keyword evidence="1" id="KW-0175">Coiled coil</keyword>
<reference evidence="2" key="2">
    <citation type="submission" date="2023-04" db="EMBL/GenBank/DDBJ databases">
        <authorList>
            <person name="Bu L."/>
            <person name="Lu L."/>
            <person name="Laidemitt M.R."/>
            <person name="Zhang S.M."/>
            <person name="Mutuku M."/>
            <person name="Mkoji G."/>
            <person name="Steinauer M."/>
            <person name="Loker E.S."/>
        </authorList>
    </citation>
    <scope>NUCLEOTIDE SEQUENCE</scope>
    <source>
        <strain evidence="2">KasaAsao</strain>
        <tissue evidence="2">Whole Snail</tissue>
    </source>
</reference>
<evidence type="ECO:0000256" key="1">
    <source>
        <dbReference type="SAM" id="Coils"/>
    </source>
</evidence>
<dbReference type="Pfam" id="PF05960">
    <property type="entry name" value="DUF885"/>
    <property type="match status" value="1"/>
</dbReference>
<accession>A0AAD8BEU8</accession>
<name>A0AAD8BEU8_BIOPF</name>
<feature type="non-terminal residue" evidence="2">
    <location>
        <position position="1"/>
    </location>
</feature>
<keyword evidence="3" id="KW-1185">Reference proteome</keyword>
<gene>
    <name evidence="2" type="ORF">Bpfe_018108</name>
</gene>
<evidence type="ECO:0000313" key="3">
    <source>
        <dbReference type="Proteomes" id="UP001233172"/>
    </source>
</evidence>
<feature type="coiled-coil region" evidence="1">
    <location>
        <begin position="74"/>
        <end position="101"/>
    </location>
</feature>
<comment type="caution">
    <text evidence="2">The sequence shown here is derived from an EMBL/GenBank/DDBJ whole genome shotgun (WGS) entry which is preliminary data.</text>
</comment>
<dbReference type="InterPro" id="IPR010281">
    <property type="entry name" value="DUF885"/>
</dbReference>
<dbReference type="PANTHER" id="PTHR33361">
    <property type="entry name" value="GLR0591 PROTEIN"/>
    <property type="match status" value="1"/>
</dbReference>
<dbReference type="PANTHER" id="PTHR33361:SF2">
    <property type="entry name" value="DUF885 DOMAIN-CONTAINING PROTEIN"/>
    <property type="match status" value="1"/>
</dbReference>